<reference evidence="1 2" key="1">
    <citation type="submission" date="2015-01" db="EMBL/GenBank/DDBJ databases">
        <title>Evolution of Trichinella species and genotypes.</title>
        <authorList>
            <person name="Korhonen P.K."/>
            <person name="Edoardo P."/>
            <person name="Giuseppe L.R."/>
            <person name="Gasser R.B."/>
        </authorList>
    </citation>
    <scope>NUCLEOTIDE SEQUENCE [LARGE SCALE GENOMIC DNA]</scope>
    <source>
        <strain evidence="1">ISS120</strain>
    </source>
</reference>
<comment type="caution">
    <text evidence="1">The sequence shown here is derived from an EMBL/GenBank/DDBJ whole genome shotgun (WGS) entry which is preliminary data.</text>
</comment>
<evidence type="ECO:0000313" key="1">
    <source>
        <dbReference type="EMBL" id="KRY45460.1"/>
    </source>
</evidence>
<organism evidence="1 2">
    <name type="scientific">Trichinella britovi</name>
    <name type="common">Parasitic roundworm</name>
    <dbReference type="NCBI Taxonomy" id="45882"/>
    <lineage>
        <taxon>Eukaryota</taxon>
        <taxon>Metazoa</taxon>
        <taxon>Ecdysozoa</taxon>
        <taxon>Nematoda</taxon>
        <taxon>Enoplea</taxon>
        <taxon>Dorylaimia</taxon>
        <taxon>Trichinellida</taxon>
        <taxon>Trichinellidae</taxon>
        <taxon>Trichinella</taxon>
    </lineage>
</organism>
<accession>A0A0V1C817</accession>
<name>A0A0V1C817_TRIBR</name>
<dbReference type="Proteomes" id="UP000054653">
    <property type="component" value="Unassembled WGS sequence"/>
</dbReference>
<proteinExistence type="predicted"/>
<gene>
    <name evidence="1" type="ORF">T03_13628</name>
</gene>
<dbReference type="AlphaFoldDB" id="A0A0V1C817"/>
<dbReference type="EMBL" id="JYDI01000358">
    <property type="protein sequence ID" value="KRY45460.1"/>
    <property type="molecule type" value="Genomic_DNA"/>
</dbReference>
<dbReference type="OrthoDB" id="5934625at2759"/>
<keyword evidence="2" id="KW-1185">Reference proteome</keyword>
<sequence>MLSNVTHTRIELLNHKACTAFRCQSPAISPQLYQGQFSHLLNVSCNLTVRFKSASARCRSQRVSVLHSRLIAAPSHAADLEFLLCRNSFHLFLDGSTELPYANLQLTIVHKSLTICCDSDLLPYSTVRLCAFQRRIPASLESTFITETDGYVTLLIIILIKLNPPSIVGFSPVSTLLFSNSNNWRSEDCIVLSFISEAFAYRLKEEAPEMDVRCKFR</sequence>
<protein>
    <submittedName>
        <fullName evidence="1">Uncharacterized protein</fullName>
    </submittedName>
</protein>
<evidence type="ECO:0000313" key="2">
    <source>
        <dbReference type="Proteomes" id="UP000054653"/>
    </source>
</evidence>